<dbReference type="GO" id="GO:0006355">
    <property type="term" value="P:regulation of DNA-templated transcription"/>
    <property type="evidence" value="ECO:0007669"/>
    <property type="project" value="InterPro"/>
</dbReference>
<dbReference type="SUPFAM" id="SSF101941">
    <property type="entry name" value="NAC domain"/>
    <property type="match status" value="1"/>
</dbReference>
<protein>
    <recommendedName>
        <fullName evidence="6">NAC domain-containing protein</fullName>
    </recommendedName>
</protein>
<evidence type="ECO:0000313" key="8">
    <source>
        <dbReference type="Proteomes" id="UP001054889"/>
    </source>
</evidence>
<accession>A0AAV5E6F6</accession>
<reference evidence="7" key="2">
    <citation type="submission" date="2021-12" db="EMBL/GenBank/DDBJ databases">
        <title>Resequencing data analysis of finger millet.</title>
        <authorList>
            <person name="Hatakeyama M."/>
            <person name="Aluri S."/>
            <person name="Balachadran M.T."/>
            <person name="Sivarajan S.R."/>
            <person name="Poveda L."/>
            <person name="Shimizu-Inatsugi R."/>
            <person name="Schlapbach R."/>
            <person name="Sreeman S.M."/>
            <person name="Shimizu K.K."/>
        </authorList>
    </citation>
    <scope>NUCLEOTIDE SEQUENCE</scope>
</reference>
<dbReference type="Proteomes" id="UP001054889">
    <property type="component" value="Unassembled WGS sequence"/>
</dbReference>
<evidence type="ECO:0000256" key="2">
    <source>
        <dbReference type="ARBA" id="ARBA00023125"/>
    </source>
</evidence>
<feature type="region of interest" description="Disordered" evidence="5">
    <location>
        <begin position="175"/>
        <end position="206"/>
    </location>
</feature>
<proteinExistence type="predicted"/>
<gene>
    <name evidence="7" type="primary">gb05215</name>
    <name evidence="7" type="ORF">PR202_gb05215</name>
</gene>
<keyword evidence="1" id="KW-0805">Transcription regulation</keyword>
<keyword evidence="3" id="KW-0804">Transcription</keyword>
<dbReference type="PROSITE" id="PS51005">
    <property type="entry name" value="NAC"/>
    <property type="match status" value="1"/>
</dbReference>
<feature type="compositionally biased region" description="Polar residues" evidence="5">
    <location>
        <begin position="231"/>
        <end position="240"/>
    </location>
</feature>
<sequence length="377" mass="41374">MVGTRSSDAPRPRAEFFSHPSEEELIARHLLPRVSSPASTADAAHQNNNPSSFIHDADVYSRGPAELTNTFAPAVASNGDRAWYFLSAVRAKSREGQRKARTVDSGEGCWHSEAGAKPVLLEPGRRLGHRQSFSFVTKVDGRRVRSGWLMVELGIDGTDEMVLCKIYFSPRAHLLTGGPKSDPAPASSSHKRKAVIPAAADKKKNPAAPEFQKRYTYLYPDGVATVPPPYSSNDNNTNTAGGEESEQKDEDTQQSSLGVGIGSSWADYYGTTTGSLLSLVLDNSEELYGPGYVDRAEEQLCRDLGIQEFCGIVLDGAPEKRQEKLPPLFPPYDDNAANSGYPLCLTHEDLYSTEPLWFESFSRGYSGVRNGNNRRRR</sequence>
<dbReference type="GO" id="GO:0003677">
    <property type="term" value="F:DNA binding"/>
    <property type="evidence" value="ECO:0007669"/>
    <property type="project" value="UniProtKB-KW"/>
</dbReference>
<evidence type="ECO:0000313" key="7">
    <source>
        <dbReference type="EMBL" id="GJN18094.1"/>
    </source>
</evidence>
<name>A0AAV5E6F6_ELECO</name>
<dbReference type="AlphaFoldDB" id="A0AAV5E6F6"/>
<evidence type="ECO:0000259" key="6">
    <source>
        <dbReference type="PROSITE" id="PS51005"/>
    </source>
</evidence>
<dbReference type="EMBL" id="BQKI01000073">
    <property type="protein sequence ID" value="GJN18094.1"/>
    <property type="molecule type" value="Genomic_DNA"/>
</dbReference>
<feature type="region of interest" description="Disordered" evidence="5">
    <location>
        <begin position="226"/>
        <end position="256"/>
    </location>
</feature>
<dbReference type="PANTHER" id="PTHR31719">
    <property type="entry name" value="NAC TRANSCRIPTION FACTOR 56"/>
    <property type="match status" value="1"/>
</dbReference>
<feature type="domain" description="NAC" evidence="6">
    <location>
        <begin position="12"/>
        <end position="169"/>
    </location>
</feature>
<keyword evidence="8" id="KW-1185">Reference proteome</keyword>
<evidence type="ECO:0000256" key="4">
    <source>
        <dbReference type="ARBA" id="ARBA00023242"/>
    </source>
</evidence>
<dbReference type="Gene3D" id="2.170.150.80">
    <property type="entry name" value="NAC domain"/>
    <property type="match status" value="1"/>
</dbReference>
<keyword evidence="2" id="KW-0238">DNA-binding</keyword>
<dbReference type="Pfam" id="PF02365">
    <property type="entry name" value="NAM"/>
    <property type="match status" value="1"/>
</dbReference>
<reference evidence="7" key="1">
    <citation type="journal article" date="2018" name="DNA Res.">
        <title>Multiple hybrid de novo genome assembly of finger millet, an orphan allotetraploid crop.</title>
        <authorList>
            <person name="Hatakeyama M."/>
            <person name="Aluri S."/>
            <person name="Balachadran M.T."/>
            <person name="Sivarajan S.R."/>
            <person name="Patrignani A."/>
            <person name="Gruter S."/>
            <person name="Poveda L."/>
            <person name="Shimizu-Inatsugi R."/>
            <person name="Baeten J."/>
            <person name="Francoijs K.J."/>
            <person name="Nataraja K.N."/>
            <person name="Reddy Y.A.N."/>
            <person name="Phadnis S."/>
            <person name="Ravikumar R.L."/>
            <person name="Schlapbach R."/>
            <person name="Sreeman S.M."/>
            <person name="Shimizu K.K."/>
        </authorList>
    </citation>
    <scope>NUCLEOTIDE SEQUENCE</scope>
</reference>
<dbReference type="InterPro" id="IPR036093">
    <property type="entry name" value="NAC_dom_sf"/>
</dbReference>
<dbReference type="InterPro" id="IPR003441">
    <property type="entry name" value="NAC-dom"/>
</dbReference>
<keyword evidence="4" id="KW-0539">Nucleus</keyword>
<evidence type="ECO:0000256" key="3">
    <source>
        <dbReference type="ARBA" id="ARBA00023163"/>
    </source>
</evidence>
<comment type="caution">
    <text evidence="7">The sequence shown here is derived from an EMBL/GenBank/DDBJ whole genome shotgun (WGS) entry which is preliminary data.</text>
</comment>
<organism evidence="7 8">
    <name type="scientific">Eleusine coracana subsp. coracana</name>
    <dbReference type="NCBI Taxonomy" id="191504"/>
    <lineage>
        <taxon>Eukaryota</taxon>
        <taxon>Viridiplantae</taxon>
        <taxon>Streptophyta</taxon>
        <taxon>Embryophyta</taxon>
        <taxon>Tracheophyta</taxon>
        <taxon>Spermatophyta</taxon>
        <taxon>Magnoliopsida</taxon>
        <taxon>Liliopsida</taxon>
        <taxon>Poales</taxon>
        <taxon>Poaceae</taxon>
        <taxon>PACMAD clade</taxon>
        <taxon>Chloridoideae</taxon>
        <taxon>Cynodonteae</taxon>
        <taxon>Eleusininae</taxon>
        <taxon>Eleusine</taxon>
    </lineage>
</organism>
<evidence type="ECO:0000256" key="5">
    <source>
        <dbReference type="SAM" id="MobiDB-lite"/>
    </source>
</evidence>
<evidence type="ECO:0000256" key="1">
    <source>
        <dbReference type="ARBA" id="ARBA00023015"/>
    </source>
</evidence>
<dbReference type="PANTHER" id="PTHR31719:SF243">
    <property type="entry name" value="NAC DOMAIN-CONTAINING PROTEIN"/>
    <property type="match status" value="1"/>
</dbReference>